<comment type="caution">
    <text evidence="1">The sequence shown here is derived from an EMBL/GenBank/DDBJ whole genome shotgun (WGS) entry which is preliminary data.</text>
</comment>
<organism evidence="1 2">
    <name type="scientific">Melastoma candidum</name>
    <dbReference type="NCBI Taxonomy" id="119954"/>
    <lineage>
        <taxon>Eukaryota</taxon>
        <taxon>Viridiplantae</taxon>
        <taxon>Streptophyta</taxon>
        <taxon>Embryophyta</taxon>
        <taxon>Tracheophyta</taxon>
        <taxon>Spermatophyta</taxon>
        <taxon>Magnoliopsida</taxon>
        <taxon>eudicotyledons</taxon>
        <taxon>Gunneridae</taxon>
        <taxon>Pentapetalae</taxon>
        <taxon>rosids</taxon>
        <taxon>malvids</taxon>
        <taxon>Myrtales</taxon>
        <taxon>Melastomataceae</taxon>
        <taxon>Melastomatoideae</taxon>
        <taxon>Melastomateae</taxon>
        <taxon>Melastoma</taxon>
    </lineage>
</organism>
<proteinExistence type="predicted"/>
<sequence length="183" mass="20271">MGVLPSPLPPPPPFALPLLHSSFPLSIGATTSLQTLGNIIHRRHRRPWPTICLLDRRLGRRFPWSPLASLSYYYCMIILVECRDKLVSDGETDVRTYGDVGFKCFERARSIFTEVPVLLELGLGDGIDLDGKVMKNGGSGGEGDGGAIVRRRESGSGDGGGYRKGLRRGREWEEKGKWSKMRT</sequence>
<keyword evidence="2" id="KW-1185">Reference proteome</keyword>
<reference evidence="2" key="1">
    <citation type="journal article" date="2023" name="Front. Plant Sci.">
        <title>Chromosomal-level genome assembly of Melastoma candidum provides insights into trichome evolution.</title>
        <authorList>
            <person name="Zhong Y."/>
            <person name="Wu W."/>
            <person name="Sun C."/>
            <person name="Zou P."/>
            <person name="Liu Y."/>
            <person name="Dai S."/>
            <person name="Zhou R."/>
        </authorList>
    </citation>
    <scope>NUCLEOTIDE SEQUENCE [LARGE SCALE GENOMIC DNA]</scope>
</reference>
<accession>A0ACB9N219</accession>
<protein>
    <submittedName>
        <fullName evidence="1">Uncharacterized protein</fullName>
    </submittedName>
</protein>
<evidence type="ECO:0000313" key="1">
    <source>
        <dbReference type="EMBL" id="KAI4330195.1"/>
    </source>
</evidence>
<dbReference type="EMBL" id="CM042887">
    <property type="protein sequence ID" value="KAI4330195.1"/>
    <property type="molecule type" value="Genomic_DNA"/>
</dbReference>
<name>A0ACB9N219_9MYRT</name>
<evidence type="ECO:0000313" key="2">
    <source>
        <dbReference type="Proteomes" id="UP001057402"/>
    </source>
</evidence>
<dbReference type="Proteomes" id="UP001057402">
    <property type="component" value="Chromosome 8"/>
</dbReference>
<gene>
    <name evidence="1" type="ORF">MLD38_028497</name>
</gene>